<keyword evidence="2" id="KW-1133">Transmembrane helix</keyword>
<reference evidence="3 4" key="1">
    <citation type="submission" date="2016-01" db="EMBL/GenBank/DDBJ databases">
        <authorList>
            <person name="Regsiter A."/>
            <person name="william w."/>
        </authorList>
    </citation>
    <scope>NUCLEOTIDE SEQUENCE [LARGE SCALE GENOMIC DNA]</scope>
    <source>
        <strain evidence="3 4">CFBP 5494</strain>
    </source>
</reference>
<sequence>MGEVMPLVRRPKRVKTGPNSYQNYNSKGQQTSTTLKINGGTYTAKRNGGVKQTYNLGNGYSSVTETKPPRKMPKPKKFKPPKTVRLSKGGKSGDADLLALIAWIFAALFFVVRGLFLGLAYVIRKIAKK</sequence>
<dbReference type="Proteomes" id="UP000191933">
    <property type="component" value="Unassembled WGS sequence"/>
</dbReference>
<keyword evidence="2" id="KW-0812">Transmembrane</keyword>
<keyword evidence="2" id="KW-0472">Membrane</keyword>
<evidence type="ECO:0000313" key="3">
    <source>
        <dbReference type="EMBL" id="CUW88548.1"/>
    </source>
</evidence>
<proteinExistence type="predicted"/>
<evidence type="ECO:0000313" key="4">
    <source>
        <dbReference type="Proteomes" id="UP000191933"/>
    </source>
</evidence>
<protein>
    <recommendedName>
        <fullName evidence="5">Transmembrane protein</fullName>
    </recommendedName>
</protein>
<name>A0A9W5AZI8_9HYPH</name>
<feature type="compositionally biased region" description="Polar residues" evidence="1">
    <location>
        <begin position="17"/>
        <end position="33"/>
    </location>
</feature>
<gene>
    <name evidence="3" type="ORF">AGR2A_Cc140095</name>
</gene>
<keyword evidence="4" id="KW-1185">Reference proteome</keyword>
<dbReference type="EMBL" id="FBVY01000006">
    <property type="protein sequence ID" value="CUW88548.1"/>
    <property type="molecule type" value="Genomic_DNA"/>
</dbReference>
<evidence type="ECO:0000256" key="2">
    <source>
        <dbReference type="SAM" id="Phobius"/>
    </source>
</evidence>
<feature type="compositionally biased region" description="Basic residues" evidence="1">
    <location>
        <begin position="69"/>
        <end position="82"/>
    </location>
</feature>
<dbReference type="AlphaFoldDB" id="A0A9W5AZI8"/>
<comment type="caution">
    <text evidence="3">The sequence shown here is derived from an EMBL/GenBank/DDBJ whole genome shotgun (WGS) entry which is preliminary data.</text>
</comment>
<feature type="region of interest" description="Disordered" evidence="1">
    <location>
        <begin position="1"/>
        <end position="33"/>
    </location>
</feature>
<evidence type="ECO:0000256" key="1">
    <source>
        <dbReference type="SAM" id="MobiDB-lite"/>
    </source>
</evidence>
<evidence type="ECO:0008006" key="5">
    <source>
        <dbReference type="Google" id="ProtNLM"/>
    </source>
</evidence>
<feature type="transmembrane region" description="Helical" evidence="2">
    <location>
        <begin position="97"/>
        <end position="123"/>
    </location>
</feature>
<feature type="region of interest" description="Disordered" evidence="1">
    <location>
        <begin position="58"/>
        <end position="88"/>
    </location>
</feature>
<organism evidence="3 4">
    <name type="scientific">Agrobacterium genomosp. 2 str. CFBP 5494</name>
    <dbReference type="NCBI Taxonomy" id="1183436"/>
    <lineage>
        <taxon>Bacteria</taxon>
        <taxon>Pseudomonadati</taxon>
        <taxon>Pseudomonadota</taxon>
        <taxon>Alphaproteobacteria</taxon>
        <taxon>Hyphomicrobiales</taxon>
        <taxon>Rhizobiaceae</taxon>
        <taxon>Rhizobium/Agrobacterium group</taxon>
        <taxon>Agrobacterium</taxon>
        <taxon>Agrobacterium tumefaciens complex</taxon>
    </lineage>
</organism>
<accession>A0A9W5AZI8</accession>